<dbReference type="Gene3D" id="1.20.1250.20">
    <property type="entry name" value="MFS general substrate transporter like domains"/>
    <property type="match status" value="1"/>
</dbReference>
<protein>
    <recommendedName>
        <fullName evidence="7">Major facilitator superfamily (MFS) profile domain-containing protein</fullName>
    </recommendedName>
</protein>
<keyword evidence="9" id="KW-1185">Reference proteome</keyword>
<reference evidence="8 9" key="1">
    <citation type="submission" date="2024-08" db="EMBL/GenBank/DDBJ databases">
        <authorList>
            <person name="Will J Nash"/>
            <person name="Angela Man"/>
            <person name="Seanna McTaggart"/>
            <person name="Kendall Baker"/>
            <person name="Tom Barker"/>
            <person name="Leah Catchpole"/>
            <person name="Alex Durrant"/>
            <person name="Karim Gharbi"/>
            <person name="Naomi Irish"/>
            <person name="Gemy Kaithakottil"/>
            <person name="Debby Ku"/>
            <person name="Aaliyah Providence"/>
            <person name="Felix Shaw"/>
            <person name="David Swarbreck"/>
            <person name="Chris Watkins"/>
            <person name="Ann M. McCartney"/>
            <person name="Giulio Formenti"/>
            <person name="Alice Mouton"/>
            <person name="Noel Vella"/>
            <person name="Bjorn M von Reumont"/>
            <person name="Adriana Vella"/>
            <person name="Wilfried Haerty"/>
        </authorList>
    </citation>
    <scope>NUCLEOTIDE SEQUENCE [LARGE SCALE GENOMIC DNA]</scope>
</reference>
<dbReference type="InterPro" id="IPR005828">
    <property type="entry name" value="MFS_sugar_transport-like"/>
</dbReference>
<dbReference type="PROSITE" id="PS50850">
    <property type="entry name" value="MFS"/>
    <property type="match status" value="1"/>
</dbReference>
<evidence type="ECO:0000256" key="5">
    <source>
        <dbReference type="SAM" id="MobiDB-lite"/>
    </source>
</evidence>
<evidence type="ECO:0000313" key="9">
    <source>
        <dbReference type="Proteomes" id="UP001642520"/>
    </source>
</evidence>
<feature type="region of interest" description="Disordered" evidence="5">
    <location>
        <begin position="1"/>
        <end position="41"/>
    </location>
</feature>
<dbReference type="PANTHER" id="PTHR24064">
    <property type="entry name" value="SOLUTE CARRIER FAMILY 22 MEMBER"/>
    <property type="match status" value="1"/>
</dbReference>
<dbReference type="InterPro" id="IPR020846">
    <property type="entry name" value="MFS_dom"/>
</dbReference>
<dbReference type="Pfam" id="PF00083">
    <property type="entry name" value="Sugar_tr"/>
    <property type="match status" value="1"/>
</dbReference>
<feature type="domain" description="Major facilitator superfamily (MFS) profile" evidence="7">
    <location>
        <begin position="66"/>
        <end position="554"/>
    </location>
</feature>
<feature type="transmembrane region" description="Helical" evidence="6">
    <location>
        <begin position="382"/>
        <end position="400"/>
    </location>
</feature>
<feature type="compositionally biased region" description="Basic and acidic residues" evidence="5">
    <location>
        <begin position="1"/>
        <end position="15"/>
    </location>
</feature>
<accession>A0ABP1N2C6</accession>
<evidence type="ECO:0000256" key="1">
    <source>
        <dbReference type="ARBA" id="ARBA00004141"/>
    </source>
</evidence>
<evidence type="ECO:0000256" key="2">
    <source>
        <dbReference type="ARBA" id="ARBA00022692"/>
    </source>
</evidence>
<keyword evidence="3 6" id="KW-1133">Transmembrane helix</keyword>
<feature type="transmembrane region" description="Helical" evidence="6">
    <location>
        <begin position="294"/>
        <end position="315"/>
    </location>
</feature>
<feature type="region of interest" description="Disordered" evidence="5">
    <location>
        <begin position="620"/>
        <end position="639"/>
    </location>
</feature>
<feature type="transmembrane region" description="Helical" evidence="6">
    <location>
        <begin position="467"/>
        <end position="491"/>
    </location>
</feature>
<keyword evidence="2 6" id="KW-0812">Transmembrane</keyword>
<dbReference type="Proteomes" id="UP001642520">
    <property type="component" value="Unassembled WGS sequence"/>
</dbReference>
<feature type="transmembrane region" description="Helical" evidence="6">
    <location>
        <begin position="443"/>
        <end position="461"/>
    </location>
</feature>
<feature type="transmembrane region" description="Helical" evidence="6">
    <location>
        <begin position="64"/>
        <end position="89"/>
    </location>
</feature>
<feature type="transmembrane region" description="Helical" evidence="6">
    <location>
        <begin position="239"/>
        <end position="260"/>
    </location>
</feature>
<evidence type="ECO:0000256" key="4">
    <source>
        <dbReference type="ARBA" id="ARBA00023136"/>
    </source>
</evidence>
<comment type="caution">
    <text evidence="8">The sequence shown here is derived from an EMBL/GenBank/DDBJ whole genome shotgun (WGS) entry which is preliminary data.</text>
</comment>
<dbReference type="SUPFAM" id="SSF103473">
    <property type="entry name" value="MFS general substrate transporter"/>
    <property type="match status" value="1"/>
</dbReference>
<proteinExistence type="predicted"/>
<dbReference type="InterPro" id="IPR036259">
    <property type="entry name" value="MFS_trans_sf"/>
</dbReference>
<keyword evidence="4 6" id="KW-0472">Membrane</keyword>
<evidence type="ECO:0000256" key="3">
    <source>
        <dbReference type="ARBA" id="ARBA00022989"/>
    </source>
</evidence>
<gene>
    <name evidence="8" type="ORF">XYLVIOL_LOCUS842</name>
</gene>
<dbReference type="EMBL" id="CAXAJV020001281">
    <property type="protein sequence ID" value="CAL7934079.1"/>
    <property type="molecule type" value="Genomic_DNA"/>
</dbReference>
<evidence type="ECO:0000259" key="7">
    <source>
        <dbReference type="PROSITE" id="PS50850"/>
    </source>
</evidence>
<name>A0ABP1N2C6_XYLVO</name>
<feature type="transmembrane region" description="Helical" evidence="6">
    <location>
        <begin position="267"/>
        <end position="288"/>
    </location>
</feature>
<organism evidence="8 9">
    <name type="scientific">Xylocopa violacea</name>
    <name type="common">Violet carpenter bee</name>
    <name type="synonym">Apis violacea</name>
    <dbReference type="NCBI Taxonomy" id="135666"/>
    <lineage>
        <taxon>Eukaryota</taxon>
        <taxon>Metazoa</taxon>
        <taxon>Ecdysozoa</taxon>
        <taxon>Arthropoda</taxon>
        <taxon>Hexapoda</taxon>
        <taxon>Insecta</taxon>
        <taxon>Pterygota</taxon>
        <taxon>Neoptera</taxon>
        <taxon>Endopterygota</taxon>
        <taxon>Hymenoptera</taxon>
        <taxon>Apocrita</taxon>
        <taxon>Aculeata</taxon>
        <taxon>Apoidea</taxon>
        <taxon>Anthophila</taxon>
        <taxon>Apidae</taxon>
        <taxon>Xylocopa</taxon>
        <taxon>Xylocopa</taxon>
    </lineage>
</organism>
<feature type="compositionally biased region" description="Polar residues" evidence="5">
    <location>
        <begin position="16"/>
        <end position="31"/>
    </location>
</feature>
<feature type="transmembrane region" description="Helical" evidence="6">
    <location>
        <begin position="182"/>
        <end position="201"/>
    </location>
</feature>
<feature type="transmembrane region" description="Helical" evidence="6">
    <location>
        <begin position="208"/>
        <end position="227"/>
    </location>
</feature>
<dbReference type="CDD" id="cd17317">
    <property type="entry name" value="MFS_SLC22"/>
    <property type="match status" value="1"/>
</dbReference>
<feature type="transmembrane region" description="Helical" evidence="6">
    <location>
        <begin position="412"/>
        <end position="436"/>
    </location>
</feature>
<feature type="transmembrane region" description="Helical" evidence="6">
    <location>
        <begin position="529"/>
        <end position="549"/>
    </location>
</feature>
<comment type="subcellular location">
    <subcellularLocation>
        <location evidence="1">Membrane</location>
        <topology evidence="1">Multi-pass membrane protein</topology>
    </subcellularLocation>
</comment>
<sequence length="639" mass="71457">MPPQEKFETSVHLKNDQSNGATNCQTSTNPRVTEADGSGRDGAKEMDFDELLPYVGEFGVYQKILFLLMIPFASFVAWVYFSQIFITLIPDEYWCWVPELENLTVDERRSLAIPVVGEGYSRCSMYDVNYTEILLNGSHASGPLRATKACQHGWEFNYSTVPYATVATELGWVCQHDALPTMAQSIFFIGAIFGGLIFGWIADQYGRIPALIGANLMGFLAGVATAFTDSFWQFALCRFFVGFAFDNCFTMMYILVLEYVGPKWRTFVANMSIAMFFTFAACVLPWIAYFLADWRMTCIATSVPLVLAVATPWLVPESARWLVSQGQVDKAIEILGKFEKINGTKVPDDVYVQFRETCARICKEEEADKTYSVLDLFRSPRLRNITILFIIIWMAISLVFDGHVRNVDNLGLNVFVTFTIAAATELPADTFLTVVLDRWGRRWLACGSLVISGIFSIWASAVSNNIYAATLAILGRFWINISYNIGLQYAAEVLPTVVRAQGVALIHIMGYVASILSPFVVYLDVVSSVLPLLVLGILGIMSGLLTLFLPETLDKDLPQTLQDGEDFGKNQKMWDAPCIGRKRDEETPPPAMFRSFSSCSVRNTMRASLRGEPLKSSMIRRSSVKAKKGENTDTQVERL</sequence>
<evidence type="ECO:0000313" key="8">
    <source>
        <dbReference type="EMBL" id="CAL7934079.1"/>
    </source>
</evidence>
<feature type="transmembrane region" description="Helical" evidence="6">
    <location>
        <begin position="503"/>
        <end position="523"/>
    </location>
</feature>
<feature type="compositionally biased region" description="Basic and acidic residues" evidence="5">
    <location>
        <begin position="627"/>
        <end position="639"/>
    </location>
</feature>
<evidence type="ECO:0000256" key="6">
    <source>
        <dbReference type="SAM" id="Phobius"/>
    </source>
</evidence>